<dbReference type="CDD" id="cd02258">
    <property type="entry name" value="Peptidase_C25_N"/>
    <property type="match status" value="1"/>
</dbReference>
<evidence type="ECO:0000259" key="3">
    <source>
        <dbReference type="Pfam" id="PF01364"/>
    </source>
</evidence>
<feature type="domain" description="Gingipain" evidence="3">
    <location>
        <begin position="417"/>
        <end position="785"/>
    </location>
</feature>
<dbReference type="InterPro" id="IPR025965">
    <property type="entry name" value="FlgD/Vpr_Ig-like"/>
</dbReference>
<dbReference type="GO" id="GO:0006508">
    <property type="term" value="P:proteolysis"/>
    <property type="evidence" value="ECO:0007669"/>
    <property type="project" value="InterPro"/>
</dbReference>
<organism evidence="5 6">
    <name type="scientific">Chitinophaga parva</name>
    <dbReference type="NCBI Taxonomy" id="2169414"/>
    <lineage>
        <taxon>Bacteria</taxon>
        <taxon>Pseudomonadati</taxon>
        <taxon>Bacteroidota</taxon>
        <taxon>Chitinophagia</taxon>
        <taxon>Chitinophagales</taxon>
        <taxon>Chitinophagaceae</taxon>
        <taxon>Chitinophaga</taxon>
    </lineage>
</organism>
<dbReference type="Proteomes" id="UP000244450">
    <property type="component" value="Unassembled WGS sequence"/>
</dbReference>
<dbReference type="InterPro" id="IPR001769">
    <property type="entry name" value="Gingipain"/>
</dbReference>
<dbReference type="AlphaFoldDB" id="A0A2T7BK58"/>
<dbReference type="Gene3D" id="2.60.40.4070">
    <property type="match status" value="1"/>
</dbReference>
<comment type="caution">
    <text evidence="5">The sequence shown here is derived from an EMBL/GenBank/DDBJ whole genome shotgun (WGS) entry which is preliminary data.</text>
</comment>
<evidence type="ECO:0000259" key="4">
    <source>
        <dbReference type="Pfam" id="PF13860"/>
    </source>
</evidence>
<dbReference type="Gene3D" id="3.40.50.1460">
    <property type="match status" value="1"/>
</dbReference>
<dbReference type="InterPro" id="IPR029031">
    <property type="entry name" value="Gingipain_N_sf"/>
</dbReference>
<dbReference type="EMBL" id="QCYK01000001">
    <property type="protein sequence ID" value="PUZ28063.1"/>
    <property type="molecule type" value="Genomic_DNA"/>
</dbReference>
<dbReference type="NCBIfam" id="TIGR04183">
    <property type="entry name" value="Por_Secre_tail"/>
    <property type="match status" value="1"/>
</dbReference>
<dbReference type="NCBIfam" id="NF033707">
    <property type="entry name" value="T9SS_sortase"/>
    <property type="match status" value="1"/>
</dbReference>
<evidence type="ECO:0000256" key="1">
    <source>
        <dbReference type="ARBA" id="ARBA00022729"/>
    </source>
</evidence>
<gene>
    <name evidence="5" type="ORF">DCC81_00840</name>
</gene>
<protein>
    <recommendedName>
        <fullName evidence="7">Gingipain domain-containing protein</fullName>
    </recommendedName>
</protein>
<evidence type="ECO:0000313" key="6">
    <source>
        <dbReference type="Proteomes" id="UP000244450"/>
    </source>
</evidence>
<evidence type="ECO:0000313" key="5">
    <source>
        <dbReference type="EMBL" id="PUZ28063.1"/>
    </source>
</evidence>
<proteinExistence type="predicted"/>
<dbReference type="Pfam" id="PF01364">
    <property type="entry name" value="Peptidase_C25"/>
    <property type="match status" value="1"/>
</dbReference>
<keyword evidence="1 2" id="KW-0732">Signal</keyword>
<accession>A0A2T7BK58</accession>
<dbReference type="InterPro" id="IPR029030">
    <property type="entry name" value="Caspase-like_dom_sf"/>
</dbReference>
<evidence type="ECO:0008006" key="7">
    <source>
        <dbReference type="Google" id="ProtNLM"/>
    </source>
</evidence>
<evidence type="ECO:0000256" key="2">
    <source>
        <dbReference type="SAM" id="SignalP"/>
    </source>
</evidence>
<sequence length="1144" mass="122094">MRGMPNLLICLRYLAAWPAVLALWSGAAAGAAPSLFPADTVPRHSVLAGGSWYKLAVPAAGVYKIDAALLGALGISTTHLNTASIQLFGTGGRMLPEANAAFRHPDLPEVSLEAVDGGDGELSGRDYLAFYAPGPHAWTYSGGAFSHQYNLYTDTAYYFLHIGDAGARIDKSPTPVAALPPLTSFTYLDFYERDSLNFLHSGKQWFGTQFGSGNGQQLASSVGFSLPGTPVDGKALLNVRLAARCFDYGSFNISLNGGPAGTLNMNPVSGDIFEAYATAAATGYEASLNQATAMVELAFSGGSGALGWLDYLEIQAQCPLRLPAKGMLAFRNAAAAGALKTFNLAAADAQTEVWNVTDLQQPVKQNTLLSGATLAFSDVATTLQEYVAFRPADLQTPVALGPVANQDLHGLPGADLLIVTAPSLGAAATQLAAYHQAHDGLTVQVVYINDLFTEFASGNPDPTALRDFLKMQYNRGQAPRYLLLLGAASYDYKHRHPNNDNLVPAFESDASLDPVNSYVTDDYFALLDDVADIGNAASSTPLHLAIGRIPARNAADANAAVQKITSYHDPANFGPWRNSITFTADDGDANLHLDNADALADTVNLADAQLNIDKIYLDAYTKQSGAGGARYPEVNTAINAGIYKGTLIWNYTGHGNYSRLAEEDILDQAAVNGWDNAHHLPLMITATCDFAPFDNPDYRSLGEDLVLRPRTGAIALLTTTRAVYAYANQTINQAYLQAALTPGSDGSLPDLGSAVMYAKNKIYKSFGDVTNSRKFQLLGDPALALAWPALRVITDSIHALQGSGSDTLQALGQYRIYGHVANDAGALQAGYNGTLDVTVYDKPARLVTRGNDAGSTPATYSLQHNILYKGKQTVSDGTFTFTFAVPQDISYQAGAGKISYYTSNETQDGGGSYQNFQVAGTAPVADTDHTGPAIRLFMNTEAFRDGDLTGPAPVLLAQLQDPHGINLTGTGVGHDMVAVLDDSTTFFVLNDFYEPTLDSAGAGSIRFPLSGLADGPHAITLKAWDTYNNSATAVVHFVVKTNASLAAERVYNYPNPFHDQTRFVFEHNQEGGELKLTVQIYTTDGKRVKKIIYTINAAGSRFDGVQWDGRGDNGSKLPPGLYFYNVMIDNGPQQRVLGGKLILL</sequence>
<name>A0A2T7BK58_9BACT</name>
<reference evidence="5 6" key="1">
    <citation type="submission" date="2018-04" db="EMBL/GenBank/DDBJ databases">
        <title>Chitinophaga fuyangensis sp. nov., isolated from soil in a chemical factory.</title>
        <authorList>
            <person name="Chen K."/>
        </authorList>
    </citation>
    <scope>NUCLEOTIDE SEQUENCE [LARGE SCALE GENOMIC DNA]</scope>
    <source>
        <strain evidence="5 6">LY-1</strain>
    </source>
</reference>
<dbReference type="Gene3D" id="3.40.50.10390">
    <property type="entry name" value="Gingipain r, domain 1"/>
    <property type="match status" value="1"/>
</dbReference>
<dbReference type="GO" id="GO:0008234">
    <property type="term" value="F:cysteine-type peptidase activity"/>
    <property type="evidence" value="ECO:0007669"/>
    <property type="project" value="InterPro"/>
</dbReference>
<dbReference type="OrthoDB" id="9809780at2"/>
<feature type="domain" description="FlgD/Vpr Ig-like" evidence="4">
    <location>
        <begin position="1059"/>
        <end position="1126"/>
    </location>
</feature>
<dbReference type="InterPro" id="IPR026444">
    <property type="entry name" value="Secre_tail"/>
</dbReference>
<keyword evidence="6" id="KW-1185">Reference proteome</keyword>
<dbReference type="Pfam" id="PF13860">
    <property type="entry name" value="FlgD_ig"/>
    <property type="match status" value="1"/>
</dbReference>
<feature type="signal peptide" evidence="2">
    <location>
        <begin position="1"/>
        <end position="22"/>
    </location>
</feature>
<dbReference type="SUPFAM" id="SSF52129">
    <property type="entry name" value="Caspase-like"/>
    <property type="match status" value="1"/>
</dbReference>
<feature type="chain" id="PRO_5015407960" description="Gingipain domain-containing protein" evidence="2">
    <location>
        <begin position="23"/>
        <end position="1144"/>
    </location>
</feature>